<evidence type="ECO:0000313" key="2">
    <source>
        <dbReference type="Proteomes" id="UP001148629"/>
    </source>
</evidence>
<organism evidence="1 2">
    <name type="scientific">Fusarium decemcellulare</name>
    <dbReference type="NCBI Taxonomy" id="57161"/>
    <lineage>
        <taxon>Eukaryota</taxon>
        <taxon>Fungi</taxon>
        <taxon>Dikarya</taxon>
        <taxon>Ascomycota</taxon>
        <taxon>Pezizomycotina</taxon>
        <taxon>Sordariomycetes</taxon>
        <taxon>Hypocreomycetidae</taxon>
        <taxon>Hypocreales</taxon>
        <taxon>Nectriaceae</taxon>
        <taxon>Fusarium</taxon>
        <taxon>Fusarium decemcellulare species complex</taxon>
    </lineage>
</organism>
<reference evidence="1" key="1">
    <citation type="submission" date="2022-08" db="EMBL/GenBank/DDBJ databases">
        <title>Genome Sequence of Fusarium decemcellulare.</title>
        <authorList>
            <person name="Buettner E."/>
        </authorList>
    </citation>
    <scope>NUCLEOTIDE SEQUENCE</scope>
    <source>
        <strain evidence="1">Babe19</strain>
    </source>
</reference>
<keyword evidence="2" id="KW-1185">Reference proteome</keyword>
<dbReference type="EMBL" id="JANRMS010000747">
    <property type="protein sequence ID" value="KAJ3534933.1"/>
    <property type="molecule type" value="Genomic_DNA"/>
</dbReference>
<accession>A0ACC1S9M6</accession>
<evidence type="ECO:0000313" key="1">
    <source>
        <dbReference type="EMBL" id="KAJ3534933.1"/>
    </source>
</evidence>
<comment type="caution">
    <text evidence="1">The sequence shown here is derived from an EMBL/GenBank/DDBJ whole genome shotgun (WGS) entry which is preliminary data.</text>
</comment>
<protein>
    <submittedName>
        <fullName evidence="1">Uncharacterized protein</fullName>
    </submittedName>
</protein>
<gene>
    <name evidence="1" type="ORF">NM208_g7341</name>
</gene>
<dbReference type="Proteomes" id="UP001148629">
    <property type="component" value="Unassembled WGS sequence"/>
</dbReference>
<proteinExistence type="predicted"/>
<name>A0ACC1S9M6_9HYPO</name>
<sequence>MSDFEAGSPANASTSTVAAKRRPIPRKGHTKSRAGCVTCKTRKVKCDEVFPQCGPCQRLGLGCKYQNKTAAVARPLRTAPAMFDANDLNFFRHFLFDAYPPLPIDGFTVWQQASQLSHEYDFLLHSMLGLGASHLGLLSPSGYERAALKHRVTAIKSLNNQLSKPKLSKQDAEAAFGAMLVLTFQSAYMADGLVDFLTMVRGCWLVGNNSVQDLETTIFKTFARATYLEKVKELVQLDETDQWLDSLVAEEFCASIKRIGPLCKSVPELRYLAHMQRIATLALTDPTESYNELSFLYDGLGDLTTTEFASFIDPQNYASQLVIIHMLVLGFVMGRKSVDQCGQTELGKKGTDCRKVMSKMWIEQMLKRLPSEYHEYAEWPMRFIRTFNYSFESNGEVWKPFSLSSGKVTWSETDTSSLIEMDPDTDNAQAQP</sequence>